<dbReference type="Gene3D" id="3.40.50.2300">
    <property type="match status" value="1"/>
</dbReference>
<dbReference type="SUPFAM" id="SSF52172">
    <property type="entry name" value="CheY-like"/>
    <property type="match status" value="1"/>
</dbReference>
<dbReference type="PANTHER" id="PTHR44591">
    <property type="entry name" value="STRESS RESPONSE REGULATOR PROTEIN 1"/>
    <property type="match status" value="1"/>
</dbReference>
<dbReference type="Proteomes" id="UP000777784">
    <property type="component" value="Unassembled WGS sequence"/>
</dbReference>
<dbReference type="PROSITE" id="PS50110">
    <property type="entry name" value="RESPONSE_REGULATORY"/>
    <property type="match status" value="1"/>
</dbReference>
<proteinExistence type="predicted"/>
<dbReference type="EMBL" id="JAHJDP010000048">
    <property type="protein sequence ID" value="MBU2691203.1"/>
    <property type="molecule type" value="Genomic_DNA"/>
</dbReference>
<dbReference type="InterPro" id="IPR050595">
    <property type="entry name" value="Bact_response_regulator"/>
</dbReference>
<dbReference type="AlphaFoldDB" id="A0A948RUE6"/>
<dbReference type="CDD" id="cd00156">
    <property type="entry name" value="REC"/>
    <property type="match status" value="1"/>
</dbReference>
<feature type="domain" description="Response regulatory" evidence="3">
    <location>
        <begin position="3"/>
        <end position="123"/>
    </location>
</feature>
<accession>A0A948RUE6</accession>
<evidence type="ECO:0000259" key="3">
    <source>
        <dbReference type="PROSITE" id="PS50110"/>
    </source>
</evidence>
<sequence length="133" mass="14719">MARLLILDDNTELLETFKELLELHGYDIVTCPSGLQGLLLLGYEKPDLLILDLQLKDSEGFQIFRILRADPRSADLPVLFVSGVFLEKEVKIKDLAPEGGGPTAFLSKPVAEEVLIAEVERLLALSRRMNSAA</sequence>
<name>A0A948RUE6_UNCEI</name>
<gene>
    <name evidence="4" type="ORF">KJ970_09760</name>
</gene>
<feature type="modified residue" description="4-aspartylphosphate" evidence="2">
    <location>
        <position position="52"/>
    </location>
</feature>
<dbReference type="InterPro" id="IPR001789">
    <property type="entry name" value="Sig_transdc_resp-reg_receiver"/>
</dbReference>
<protein>
    <submittedName>
        <fullName evidence="4">Response regulator</fullName>
    </submittedName>
</protein>
<dbReference type="GO" id="GO:0000160">
    <property type="term" value="P:phosphorelay signal transduction system"/>
    <property type="evidence" value="ECO:0007669"/>
    <property type="project" value="InterPro"/>
</dbReference>
<dbReference type="SMART" id="SM00448">
    <property type="entry name" value="REC"/>
    <property type="match status" value="1"/>
</dbReference>
<reference evidence="4" key="1">
    <citation type="submission" date="2021-05" db="EMBL/GenBank/DDBJ databases">
        <title>Energy efficiency and biological interactions define the core microbiome of deep oligotrophic groundwater.</title>
        <authorList>
            <person name="Mehrshad M."/>
            <person name="Lopez-Fernandez M."/>
            <person name="Bell E."/>
            <person name="Bernier-Latmani R."/>
            <person name="Bertilsson S."/>
            <person name="Dopson M."/>
        </authorList>
    </citation>
    <scope>NUCLEOTIDE SEQUENCE</scope>
    <source>
        <strain evidence="4">Modern_marine.mb.64</strain>
    </source>
</reference>
<dbReference type="InterPro" id="IPR011006">
    <property type="entry name" value="CheY-like_superfamily"/>
</dbReference>
<organism evidence="4 5">
    <name type="scientific">Eiseniibacteriota bacterium</name>
    <dbReference type="NCBI Taxonomy" id="2212470"/>
    <lineage>
        <taxon>Bacteria</taxon>
        <taxon>Candidatus Eiseniibacteriota</taxon>
    </lineage>
</organism>
<evidence type="ECO:0000313" key="5">
    <source>
        <dbReference type="Proteomes" id="UP000777784"/>
    </source>
</evidence>
<dbReference type="PANTHER" id="PTHR44591:SF3">
    <property type="entry name" value="RESPONSE REGULATORY DOMAIN-CONTAINING PROTEIN"/>
    <property type="match status" value="1"/>
</dbReference>
<evidence type="ECO:0000256" key="2">
    <source>
        <dbReference type="PROSITE-ProRule" id="PRU00169"/>
    </source>
</evidence>
<evidence type="ECO:0000313" key="4">
    <source>
        <dbReference type="EMBL" id="MBU2691203.1"/>
    </source>
</evidence>
<evidence type="ECO:0000256" key="1">
    <source>
        <dbReference type="ARBA" id="ARBA00022553"/>
    </source>
</evidence>
<comment type="caution">
    <text evidence="4">The sequence shown here is derived from an EMBL/GenBank/DDBJ whole genome shotgun (WGS) entry which is preliminary data.</text>
</comment>
<dbReference type="Pfam" id="PF00072">
    <property type="entry name" value="Response_reg"/>
    <property type="match status" value="1"/>
</dbReference>
<keyword evidence="1 2" id="KW-0597">Phosphoprotein</keyword>